<evidence type="ECO:0000256" key="1">
    <source>
        <dbReference type="SAM" id="MobiDB-lite"/>
    </source>
</evidence>
<name>A0AAV6TTZ7_9ARAC</name>
<keyword evidence="3" id="KW-1185">Reference proteome</keyword>
<dbReference type="EMBL" id="JAFNEN010001118">
    <property type="protein sequence ID" value="KAG8174901.1"/>
    <property type="molecule type" value="Genomic_DNA"/>
</dbReference>
<evidence type="ECO:0000313" key="2">
    <source>
        <dbReference type="EMBL" id="KAG8174901.1"/>
    </source>
</evidence>
<feature type="compositionally biased region" description="Acidic residues" evidence="1">
    <location>
        <begin position="1"/>
        <end position="14"/>
    </location>
</feature>
<sequence length="170" mass="18213">MDLVDGNDTEELDLDNGKSNAEWGLAESNAEWGLAESNAEWGLAESNAEWGLAESNAELGLVGGRELVDDKVIVEMDLRSASCNESLSAVWEFGIPIPKSGCRELELGLVDGNDTEESDLDKSIAELGLVDGKSMSDCIEASEENDAPESLRVCSVALPFFCVLSAKGRR</sequence>
<dbReference type="Proteomes" id="UP000827092">
    <property type="component" value="Unassembled WGS sequence"/>
</dbReference>
<proteinExistence type="predicted"/>
<organism evidence="2 3">
    <name type="scientific">Oedothorax gibbosus</name>
    <dbReference type="NCBI Taxonomy" id="931172"/>
    <lineage>
        <taxon>Eukaryota</taxon>
        <taxon>Metazoa</taxon>
        <taxon>Ecdysozoa</taxon>
        <taxon>Arthropoda</taxon>
        <taxon>Chelicerata</taxon>
        <taxon>Arachnida</taxon>
        <taxon>Araneae</taxon>
        <taxon>Araneomorphae</taxon>
        <taxon>Entelegynae</taxon>
        <taxon>Araneoidea</taxon>
        <taxon>Linyphiidae</taxon>
        <taxon>Erigoninae</taxon>
        <taxon>Oedothorax</taxon>
    </lineage>
</organism>
<dbReference type="AlphaFoldDB" id="A0AAV6TTZ7"/>
<feature type="region of interest" description="Disordered" evidence="1">
    <location>
        <begin position="1"/>
        <end position="20"/>
    </location>
</feature>
<gene>
    <name evidence="2" type="ORF">JTE90_020631</name>
</gene>
<protein>
    <submittedName>
        <fullName evidence="2">Uncharacterized protein</fullName>
    </submittedName>
</protein>
<reference evidence="2 3" key="1">
    <citation type="journal article" date="2022" name="Nat. Ecol. Evol.">
        <title>A masculinizing supergene underlies an exaggerated male reproductive morph in a spider.</title>
        <authorList>
            <person name="Hendrickx F."/>
            <person name="De Corte Z."/>
            <person name="Sonet G."/>
            <person name="Van Belleghem S.M."/>
            <person name="Kostlbacher S."/>
            <person name="Vangestel C."/>
        </authorList>
    </citation>
    <scope>NUCLEOTIDE SEQUENCE [LARGE SCALE GENOMIC DNA]</scope>
    <source>
        <strain evidence="2">W744_W776</strain>
    </source>
</reference>
<accession>A0AAV6TTZ7</accession>
<evidence type="ECO:0000313" key="3">
    <source>
        <dbReference type="Proteomes" id="UP000827092"/>
    </source>
</evidence>
<comment type="caution">
    <text evidence="2">The sequence shown here is derived from an EMBL/GenBank/DDBJ whole genome shotgun (WGS) entry which is preliminary data.</text>
</comment>